<evidence type="ECO:0000256" key="1">
    <source>
        <dbReference type="SAM" id="MobiDB-lite"/>
    </source>
</evidence>
<dbReference type="EMBL" id="MK072048">
    <property type="protein sequence ID" value="AYV77565.1"/>
    <property type="molecule type" value="Genomic_DNA"/>
</dbReference>
<dbReference type="InterPro" id="IPR011009">
    <property type="entry name" value="Kinase-like_dom_sf"/>
</dbReference>
<feature type="compositionally biased region" description="Basic residues" evidence="1">
    <location>
        <begin position="527"/>
        <end position="541"/>
    </location>
</feature>
<keyword evidence="3" id="KW-0418">Kinase</keyword>
<dbReference type="SMART" id="SM00220">
    <property type="entry name" value="S_TKc"/>
    <property type="match status" value="1"/>
</dbReference>
<reference evidence="3" key="1">
    <citation type="submission" date="2018-10" db="EMBL/GenBank/DDBJ databases">
        <title>Hidden diversity of soil giant viruses.</title>
        <authorList>
            <person name="Schulz F."/>
            <person name="Alteio L."/>
            <person name="Goudeau D."/>
            <person name="Ryan E.M."/>
            <person name="Malmstrom R.R."/>
            <person name="Blanchard J."/>
            <person name="Woyke T."/>
        </authorList>
    </citation>
    <scope>NUCLEOTIDE SEQUENCE</scope>
    <source>
        <strain evidence="3">DSV1</strain>
    </source>
</reference>
<accession>A0A3G4ZRR7</accession>
<evidence type="ECO:0000259" key="2">
    <source>
        <dbReference type="PROSITE" id="PS50011"/>
    </source>
</evidence>
<dbReference type="Gene3D" id="1.10.510.10">
    <property type="entry name" value="Transferase(Phosphotransferase) domain 1"/>
    <property type="match status" value="1"/>
</dbReference>
<name>A0A3G4ZRR7_9VIRU</name>
<dbReference type="SUPFAM" id="SSF56112">
    <property type="entry name" value="Protein kinase-like (PK-like)"/>
    <property type="match status" value="1"/>
</dbReference>
<proteinExistence type="predicted"/>
<dbReference type="GO" id="GO:0005524">
    <property type="term" value="F:ATP binding"/>
    <property type="evidence" value="ECO:0007669"/>
    <property type="project" value="InterPro"/>
</dbReference>
<feature type="region of interest" description="Disordered" evidence="1">
    <location>
        <begin position="527"/>
        <end position="567"/>
    </location>
</feature>
<gene>
    <name evidence="3" type="ORF">Dasosvirus7_12</name>
</gene>
<protein>
    <submittedName>
        <fullName evidence="3">Serine/threonine protein kinase</fullName>
    </submittedName>
</protein>
<feature type="domain" description="Protein kinase" evidence="2">
    <location>
        <begin position="127"/>
        <end position="590"/>
    </location>
</feature>
<organism evidence="3">
    <name type="scientific">Dasosvirus sp</name>
    <dbReference type="NCBI Taxonomy" id="2487764"/>
    <lineage>
        <taxon>Viruses</taxon>
        <taxon>Varidnaviria</taxon>
        <taxon>Bamfordvirae</taxon>
        <taxon>Nucleocytoviricota</taxon>
        <taxon>Megaviricetes</taxon>
        <taxon>Imitervirales</taxon>
        <taxon>Mimiviridae</taxon>
        <taxon>Klosneuvirinae</taxon>
    </lineage>
</organism>
<dbReference type="InterPro" id="IPR000719">
    <property type="entry name" value="Prot_kinase_dom"/>
</dbReference>
<keyword evidence="3" id="KW-0723">Serine/threonine-protein kinase</keyword>
<dbReference type="InterPro" id="IPR008271">
    <property type="entry name" value="Ser/Thr_kinase_AS"/>
</dbReference>
<dbReference type="GO" id="GO:0004674">
    <property type="term" value="F:protein serine/threonine kinase activity"/>
    <property type="evidence" value="ECO:0007669"/>
    <property type="project" value="UniProtKB-KW"/>
</dbReference>
<feature type="compositionally biased region" description="Polar residues" evidence="1">
    <location>
        <begin position="457"/>
        <end position="467"/>
    </location>
</feature>
<feature type="region of interest" description="Disordered" evidence="1">
    <location>
        <begin position="457"/>
        <end position="494"/>
    </location>
</feature>
<feature type="compositionally biased region" description="Basic residues" evidence="1">
    <location>
        <begin position="551"/>
        <end position="561"/>
    </location>
</feature>
<sequence>MIYYIYNIFCDKTYIFAPHITLYKYNQCDIIMSNQDNKSILEKMGKDENKDAIPNRIQFAKILLQNNNLKTIIDFDSNDTDFFINKSKDPRNSHDTRNDEDSAESYDTRITLKKKILDITDIITNMGGTIKYVKSGTTGHTFKGEYFDKNGNLVYEYAVKVVAYSIKDKYGDMYDTRRPENAELMMIRLLSYFIVKKKTPHIVLPIGTFDTDITNFTNLIKQGYVSKSDQKYKEFVDRYNAGEYYDKVSVLISEWANRGDFLDFIKKKYREFTPIHWKVFFFQLISTLAVIQSKFPSFRHNDLKANNILVTKISQSVVTYKYTIIGNVYKVPNIGYQLKLWDFDFACIPGIVENKKVMISNSWSRGINVGPTQNRYYDIHYFFNTLIKKGFFPELMTDPRIDPEIKRFIESIVPSKYQSGDSVSKKGRILHNVEYTTPASILKSNPYFDEFRRNTSNATSIRKSGSKTTDKTKNNDVSIRRSSGEPQIDNFLRGGSKIEHASAVSNRIKSRSKLTPQVYTYGENKARTGRSIKKSKSKSKTNIKTDTRLNTKQKTRSKTRSKTGQSIRSIRKSIGKSIGEIDIEQLLMGI</sequence>
<dbReference type="PROSITE" id="PS00108">
    <property type="entry name" value="PROTEIN_KINASE_ST"/>
    <property type="match status" value="1"/>
</dbReference>
<dbReference type="PROSITE" id="PS50011">
    <property type="entry name" value="PROTEIN_KINASE_DOM"/>
    <property type="match status" value="1"/>
</dbReference>
<keyword evidence="3" id="KW-0808">Transferase</keyword>
<evidence type="ECO:0000313" key="3">
    <source>
        <dbReference type="EMBL" id="AYV77565.1"/>
    </source>
</evidence>
<feature type="compositionally biased region" description="Basic and acidic residues" evidence="1">
    <location>
        <begin position="468"/>
        <end position="483"/>
    </location>
</feature>